<dbReference type="NCBIfam" id="NF004625">
    <property type="entry name" value="PRK05965.1"/>
    <property type="match status" value="1"/>
</dbReference>
<evidence type="ECO:0000313" key="7">
    <source>
        <dbReference type="EMBL" id="ARC37105.1"/>
    </source>
</evidence>
<dbReference type="CDD" id="cd00610">
    <property type="entry name" value="OAT_like"/>
    <property type="match status" value="1"/>
</dbReference>
<dbReference type="PANTHER" id="PTHR43094">
    <property type="entry name" value="AMINOTRANSFERASE"/>
    <property type="match status" value="1"/>
</dbReference>
<dbReference type="FunFam" id="3.40.640.10:FF:000014">
    <property type="entry name" value="Adenosylmethionine-8-amino-7-oxononanoate aminotransferase, probable"/>
    <property type="match status" value="1"/>
</dbReference>
<dbReference type="Pfam" id="PF00202">
    <property type="entry name" value="Aminotran_3"/>
    <property type="match status" value="1"/>
</dbReference>
<dbReference type="PROSITE" id="PS00600">
    <property type="entry name" value="AA_TRANSFER_CLASS_3"/>
    <property type="match status" value="1"/>
</dbReference>
<reference evidence="7" key="1">
    <citation type="submission" date="2017-12" db="EMBL/GenBank/DDBJ databases">
        <title>FDA dAtabase for Regulatory Grade micrObial Sequences (FDA-ARGOS): Supporting development and validation of Infectious Disease Dx tests.</title>
        <authorList>
            <person name="Campos J."/>
            <person name="Goldberg B."/>
            <person name="Tallon L."/>
            <person name="Sadzewicz L."/>
            <person name="Sengamalay N."/>
            <person name="Ott S."/>
            <person name="Godinez A."/>
            <person name="Nagaraj S."/>
            <person name="Vyas G."/>
            <person name="Aluvathingal J."/>
            <person name="Nadendla S."/>
            <person name="Geyer C."/>
            <person name="Nandy P."/>
            <person name="Hobson J."/>
            <person name="Sichtig H."/>
        </authorList>
    </citation>
    <scope>NUCLEOTIDE SEQUENCE</scope>
    <source>
        <strain evidence="7">FDAARGOS_252</strain>
    </source>
</reference>
<dbReference type="InterPro" id="IPR005814">
    <property type="entry name" value="Aminotrans_3"/>
</dbReference>
<evidence type="ECO:0000256" key="4">
    <source>
        <dbReference type="ARBA" id="ARBA00022679"/>
    </source>
</evidence>
<dbReference type="STRING" id="147645.A6J80_12635"/>
<evidence type="ECO:0000256" key="2">
    <source>
        <dbReference type="ARBA" id="ARBA00008954"/>
    </source>
</evidence>
<dbReference type="RefSeq" id="WP_080621727.1">
    <property type="nucleotide sequence ID" value="NZ_CAWMZI010000001.1"/>
</dbReference>
<dbReference type="AlphaFoldDB" id="A0A1V0GTB4"/>
<organism evidence="7 8">
    <name type="scientific">Paracoccus yeei</name>
    <dbReference type="NCBI Taxonomy" id="147645"/>
    <lineage>
        <taxon>Bacteria</taxon>
        <taxon>Pseudomonadati</taxon>
        <taxon>Pseudomonadota</taxon>
        <taxon>Alphaproteobacteria</taxon>
        <taxon>Rhodobacterales</taxon>
        <taxon>Paracoccaceae</taxon>
        <taxon>Paracoccus</taxon>
    </lineage>
</organism>
<dbReference type="InterPro" id="IPR049704">
    <property type="entry name" value="Aminotrans_3_PPA_site"/>
</dbReference>
<dbReference type="GO" id="GO:0008483">
    <property type="term" value="F:transaminase activity"/>
    <property type="evidence" value="ECO:0007669"/>
    <property type="project" value="UniProtKB-KW"/>
</dbReference>
<keyword evidence="8" id="KW-1185">Reference proteome</keyword>
<dbReference type="Gene3D" id="3.40.640.10">
    <property type="entry name" value="Type I PLP-dependent aspartate aminotransferase-like (Major domain)"/>
    <property type="match status" value="1"/>
</dbReference>
<name>A0A1V0GTB4_9RHOB</name>
<dbReference type="InterPro" id="IPR015424">
    <property type="entry name" value="PyrdxlP-dep_Trfase"/>
</dbReference>
<dbReference type="GO" id="GO:0030170">
    <property type="term" value="F:pyridoxal phosphate binding"/>
    <property type="evidence" value="ECO:0007669"/>
    <property type="project" value="InterPro"/>
</dbReference>
<dbReference type="eggNOG" id="COG0161">
    <property type="taxonomic scope" value="Bacteria"/>
</dbReference>
<sequence>MLANSLQALDRAHLIHPVVSLREHERKGVTVLQSATGCYLTDSEGRQLLDGFAGLWCVNAGYGHKSIVDAAAEQMMRLPYATGYFHFGSEPAIRLAAELAELAPEGVDHVFFTLGGSDAVDSVIRLVRYFWNARGRQTKKHFIALESGYHGSSTTGSGLTALPLFHTGFDVPGPWQHHIPSPNPYRHPAGPDGDAIIRACVQSLRDKVAELGAETVAAFIMEPVQGSGGVIVPPAGFARAMQEACRELDILFIVDEVITGFGRTGPMLACEHEGLTPDFITIAKGLTSGYAPMGAVLMADRVYQVIADAAPEGTALGHGLTYSGHPVSAAVALEVLKLYRGGMIDNAHRAGAYFGQRLREFRDHPLVGDVRSQGLLGAIELVSDKATKAKFPAEARIGPRLAEAGYRHGIIFRAFNDGTLGFAPPICISQDEIDLLIARVGATLAEVTNL</sequence>
<dbReference type="InterPro" id="IPR015422">
    <property type="entry name" value="PyrdxlP-dep_Trfase_small"/>
</dbReference>
<keyword evidence="4" id="KW-0808">Transferase</keyword>
<evidence type="ECO:0000256" key="3">
    <source>
        <dbReference type="ARBA" id="ARBA00022576"/>
    </source>
</evidence>
<dbReference type="InterPro" id="IPR015421">
    <property type="entry name" value="PyrdxlP-dep_Trfase_major"/>
</dbReference>
<comment type="cofactor">
    <cofactor evidence="1">
        <name>pyridoxal 5'-phosphate</name>
        <dbReference type="ChEBI" id="CHEBI:597326"/>
    </cofactor>
</comment>
<dbReference type="SUPFAM" id="SSF53383">
    <property type="entry name" value="PLP-dependent transferases"/>
    <property type="match status" value="1"/>
</dbReference>
<evidence type="ECO:0000256" key="6">
    <source>
        <dbReference type="RuleBase" id="RU003560"/>
    </source>
</evidence>
<protein>
    <submittedName>
        <fullName evidence="7">Aspartate aminotransferase family protein</fullName>
    </submittedName>
</protein>
<dbReference type="Proteomes" id="UP000191257">
    <property type="component" value="Chromosome"/>
</dbReference>
<dbReference type="PANTHER" id="PTHR43094:SF1">
    <property type="entry name" value="AMINOTRANSFERASE CLASS-III"/>
    <property type="match status" value="1"/>
</dbReference>
<gene>
    <name evidence="7" type="ORF">A6J80_12635</name>
</gene>
<comment type="similarity">
    <text evidence="2 6">Belongs to the class-III pyridoxal-phosphate-dependent aminotransferase family.</text>
</comment>
<dbReference type="EMBL" id="CP020442">
    <property type="protein sequence ID" value="ARC37105.1"/>
    <property type="molecule type" value="Genomic_DNA"/>
</dbReference>
<dbReference type="KEGG" id="pye:A6J80_12635"/>
<dbReference type="Gene3D" id="3.90.1150.10">
    <property type="entry name" value="Aspartate Aminotransferase, domain 1"/>
    <property type="match status" value="1"/>
</dbReference>
<evidence type="ECO:0000256" key="5">
    <source>
        <dbReference type="ARBA" id="ARBA00022898"/>
    </source>
</evidence>
<keyword evidence="5 6" id="KW-0663">Pyridoxal phosphate</keyword>
<keyword evidence="3 7" id="KW-0032">Aminotransferase</keyword>
<evidence type="ECO:0000256" key="1">
    <source>
        <dbReference type="ARBA" id="ARBA00001933"/>
    </source>
</evidence>
<proteinExistence type="inferred from homology"/>
<evidence type="ECO:0000313" key="8">
    <source>
        <dbReference type="Proteomes" id="UP000191257"/>
    </source>
</evidence>
<accession>A0A1V0GTB4</accession>
<dbReference type="PIRSF" id="PIRSF000521">
    <property type="entry name" value="Transaminase_4ab_Lys_Orn"/>
    <property type="match status" value="1"/>
</dbReference>